<feature type="signal peptide" evidence="13">
    <location>
        <begin position="1"/>
        <end position="28"/>
    </location>
</feature>
<dbReference type="InterPro" id="IPR009056">
    <property type="entry name" value="Cyt_c-like_dom"/>
</dbReference>
<feature type="binding site" description="covalent" evidence="11">
    <location>
        <position position="333"/>
    </location>
    <ligand>
        <name>heme c</name>
        <dbReference type="ChEBI" id="CHEBI:61717"/>
        <label>3</label>
    </ligand>
</feature>
<gene>
    <name evidence="15" type="ordered locus">Tint_0277</name>
</gene>
<feature type="domain" description="Cytochrome c" evidence="14">
    <location>
        <begin position="317"/>
        <end position="406"/>
    </location>
</feature>
<keyword evidence="3" id="KW-1003">Cell membrane</keyword>
<feature type="chain" id="PRO_5003079795" evidence="13">
    <location>
        <begin position="29"/>
        <end position="429"/>
    </location>
</feature>
<feature type="binding site" description="covalent" evidence="11">
    <location>
        <position position="52"/>
    </location>
    <ligand>
        <name>heme c</name>
        <dbReference type="ChEBI" id="CHEBI:61717"/>
        <label>1</label>
    </ligand>
</feature>
<evidence type="ECO:0000256" key="12">
    <source>
        <dbReference type="PIRSR" id="PIRSR000018-51"/>
    </source>
</evidence>
<dbReference type="Pfam" id="PF00034">
    <property type="entry name" value="Cytochrom_C"/>
    <property type="match status" value="2"/>
</dbReference>
<dbReference type="InterPro" id="IPR008168">
    <property type="entry name" value="Cyt_C_IC"/>
</dbReference>
<dbReference type="EC" id="1.1.99.3" evidence="15"/>
<keyword evidence="10" id="KW-0472">Membrane</keyword>
<keyword evidence="15" id="KW-0560">Oxidoreductase</keyword>
<evidence type="ECO:0000256" key="3">
    <source>
        <dbReference type="ARBA" id="ARBA00022475"/>
    </source>
</evidence>
<evidence type="ECO:0000313" key="15">
    <source>
        <dbReference type="EMBL" id="ADG29689.1"/>
    </source>
</evidence>
<dbReference type="eggNOG" id="COG2010">
    <property type="taxonomic scope" value="Bacteria"/>
</dbReference>
<dbReference type="BioCyc" id="TINT75379:TINT_RS01390-MONOMER"/>
<feature type="binding site" description="covalent" evidence="11">
    <location>
        <position position="197"/>
    </location>
    <ligand>
        <name>heme c</name>
        <dbReference type="ChEBI" id="CHEBI:61717"/>
        <label>2</label>
    </ligand>
</feature>
<evidence type="ECO:0000256" key="1">
    <source>
        <dbReference type="ARBA" id="ARBA00004236"/>
    </source>
</evidence>
<dbReference type="STRING" id="75379.Tint_0277"/>
<feature type="binding site" description="axial binding residue" evidence="12">
    <location>
        <position position="334"/>
    </location>
    <ligand>
        <name>heme c</name>
        <dbReference type="ChEBI" id="CHEBI:61717"/>
        <label>3</label>
    </ligand>
    <ligandPart>
        <name>Fe</name>
        <dbReference type="ChEBI" id="CHEBI:18248"/>
    </ligandPart>
</feature>
<keyword evidence="9 12" id="KW-0408">Iron</keyword>
<dbReference type="InterPro" id="IPR051459">
    <property type="entry name" value="Cytochrome_c-type_DH"/>
</dbReference>
<evidence type="ECO:0000256" key="7">
    <source>
        <dbReference type="ARBA" id="ARBA00022737"/>
    </source>
</evidence>
<dbReference type="InterPro" id="IPR036909">
    <property type="entry name" value="Cyt_c-like_dom_sf"/>
</dbReference>
<organism evidence="15">
    <name type="scientific">Thiomonas intermedia (strain K12)</name>
    <name type="common">Thiobacillus intermedius</name>
    <dbReference type="NCBI Taxonomy" id="75379"/>
    <lineage>
        <taxon>Bacteria</taxon>
        <taxon>Pseudomonadati</taxon>
        <taxon>Pseudomonadota</taxon>
        <taxon>Betaproteobacteria</taxon>
        <taxon>Burkholderiales</taxon>
        <taxon>Thiomonas</taxon>
    </lineage>
</organism>
<evidence type="ECO:0000256" key="4">
    <source>
        <dbReference type="ARBA" id="ARBA00022617"/>
    </source>
</evidence>
<evidence type="ECO:0000256" key="8">
    <source>
        <dbReference type="ARBA" id="ARBA00022982"/>
    </source>
</evidence>
<evidence type="ECO:0000256" key="10">
    <source>
        <dbReference type="ARBA" id="ARBA00023136"/>
    </source>
</evidence>
<keyword evidence="8" id="KW-0249">Electron transport</keyword>
<dbReference type="KEGG" id="tin:Tint_0277"/>
<dbReference type="GO" id="GO:0005506">
    <property type="term" value="F:iron ion binding"/>
    <property type="evidence" value="ECO:0007669"/>
    <property type="project" value="InterPro"/>
</dbReference>
<comment type="cofactor">
    <cofactor evidence="11">
        <name>heme c</name>
        <dbReference type="ChEBI" id="CHEBI:61717"/>
    </cofactor>
    <text evidence="11">Binds 3 heme c groups covalently per subunit.</text>
</comment>
<dbReference type="Gene3D" id="1.10.760.10">
    <property type="entry name" value="Cytochrome c-like domain"/>
    <property type="match status" value="3"/>
</dbReference>
<protein>
    <submittedName>
        <fullName evidence="15">Gluconate 2-dehydrogenase (Acceptor)</fullName>
        <ecNumber evidence="15">1.1.99.3</ecNumber>
    </submittedName>
</protein>
<comment type="subcellular location">
    <subcellularLocation>
        <location evidence="1">Cell membrane</location>
    </subcellularLocation>
</comment>
<keyword evidence="4 11" id="KW-0349">Heme</keyword>
<feature type="binding site" description="covalent" evidence="11">
    <location>
        <position position="330"/>
    </location>
    <ligand>
        <name>heme c</name>
        <dbReference type="ChEBI" id="CHEBI:61717"/>
        <label>3</label>
    </ligand>
</feature>
<feature type="binding site" description="covalent" evidence="11">
    <location>
        <position position="49"/>
    </location>
    <ligand>
        <name>heme c</name>
        <dbReference type="ChEBI" id="CHEBI:61717"/>
        <label>1</label>
    </ligand>
</feature>
<dbReference type="PANTHER" id="PTHR35008:SF8">
    <property type="entry name" value="ALCOHOL DEHYDROGENASE CYTOCHROME C SUBUNIT"/>
    <property type="match status" value="1"/>
</dbReference>
<dbReference type="HOGENOM" id="CLU_028594_0_0_4"/>
<evidence type="ECO:0000256" key="13">
    <source>
        <dbReference type="SAM" id="SignalP"/>
    </source>
</evidence>
<keyword evidence="6 13" id="KW-0732">Signal</keyword>
<evidence type="ECO:0000256" key="2">
    <source>
        <dbReference type="ARBA" id="ARBA00022448"/>
    </source>
</evidence>
<evidence type="ECO:0000256" key="9">
    <source>
        <dbReference type="ARBA" id="ARBA00023004"/>
    </source>
</evidence>
<dbReference type="GO" id="GO:0033717">
    <property type="term" value="F:gluconate 2-dehydrogenase (acceptor) activity"/>
    <property type="evidence" value="ECO:0007669"/>
    <property type="project" value="UniProtKB-EC"/>
</dbReference>
<dbReference type="PROSITE" id="PS51007">
    <property type="entry name" value="CYTC"/>
    <property type="match status" value="3"/>
</dbReference>
<dbReference type="PRINTS" id="PR00605">
    <property type="entry name" value="CYTCHROMECIC"/>
</dbReference>
<dbReference type="GO" id="GO:0009055">
    <property type="term" value="F:electron transfer activity"/>
    <property type="evidence" value="ECO:0007669"/>
    <property type="project" value="InterPro"/>
</dbReference>
<keyword evidence="2" id="KW-0813">Transport</keyword>
<feature type="domain" description="Cytochrome c" evidence="14">
    <location>
        <begin position="35"/>
        <end position="138"/>
    </location>
</feature>
<accession>D5X488</accession>
<feature type="binding site" description="covalent" evidence="11">
    <location>
        <position position="200"/>
    </location>
    <ligand>
        <name>heme c</name>
        <dbReference type="ChEBI" id="CHEBI:61717"/>
        <label>2</label>
    </ligand>
</feature>
<name>D5X488_THIK1</name>
<proteinExistence type="predicted"/>
<dbReference type="GO" id="GO:0020037">
    <property type="term" value="F:heme binding"/>
    <property type="evidence" value="ECO:0007669"/>
    <property type="project" value="InterPro"/>
</dbReference>
<dbReference type="InterPro" id="IPR014353">
    <property type="entry name" value="Membr-bd_ADH_cyt_c"/>
</dbReference>
<sequence>MKVTNKKSGFHYVSGFLLIFGVVGLAQAAPQFSQQEIERGAYVAKIGDCIACHAVQGGKPFAGGFPMPLPVGTIYSSNITPDPTYGIGKYSFEDFDRAVRHGVAPGGKYLYPAMPYPSYAKVTPEDMKALYAYFMQGVKPVAQPNKPPTMIWPLTIRWPLAIWNWMYVSEDHVYRPDPKQSAQWNRGAYLTEGLGHCGACHTPRGIGMQEKALSASGANGSLFLSGAKIESWYARNLRGNDVGGLGNWSVADIVQLLKTGRNSSGAAVGSMTEVIHHSSQYWTDADLQAVAIYLKSLPADPNKPKAPPPVAPVPQPDLHSAGSLAYAQYCAVCHQNDGEGAAGVFPAMAGNPTVESRDALNLIHVILAGGKTAEVKGVHPFTMPAFAGVLSDQQVADIATFVRSGWGNSGAAVSASEVAKVRADIAKTH</sequence>
<keyword evidence="7" id="KW-0677">Repeat</keyword>
<evidence type="ECO:0000256" key="5">
    <source>
        <dbReference type="ARBA" id="ARBA00022723"/>
    </source>
</evidence>
<evidence type="ECO:0000259" key="14">
    <source>
        <dbReference type="PROSITE" id="PS51007"/>
    </source>
</evidence>
<keyword evidence="5 12" id="KW-0479">Metal-binding</keyword>
<feature type="binding site" description="axial binding residue" evidence="12">
    <location>
        <position position="53"/>
    </location>
    <ligand>
        <name>heme c</name>
        <dbReference type="ChEBI" id="CHEBI:61717"/>
        <label>1</label>
    </ligand>
    <ligandPart>
        <name>Fe</name>
        <dbReference type="ChEBI" id="CHEBI:18248"/>
    </ligandPart>
</feature>
<dbReference type="AlphaFoldDB" id="D5X488"/>
<feature type="binding site" description="axial binding residue" evidence="12">
    <location>
        <position position="201"/>
    </location>
    <ligand>
        <name>heme c</name>
        <dbReference type="ChEBI" id="CHEBI:61717"/>
        <label>2</label>
    </ligand>
    <ligandPart>
        <name>Fe</name>
        <dbReference type="ChEBI" id="CHEBI:18248"/>
    </ligandPart>
</feature>
<reference evidence="15" key="1">
    <citation type="submission" date="2010-04" db="EMBL/GenBank/DDBJ databases">
        <title>Complete sequence of Thiomonas intermedia K12.</title>
        <authorList>
            <consortium name="US DOE Joint Genome Institute"/>
            <person name="Lucas S."/>
            <person name="Copeland A."/>
            <person name="Lapidus A."/>
            <person name="Cheng J.-F."/>
            <person name="Bruce D."/>
            <person name="Goodwin L."/>
            <person name="Pitluck S."/>
            <person name="Davenport K."/>
            <person name="Detter J.C."/>
            <person name="Han C."/>
            <person name="Tapia R."/>
            <person name="Land M."/>
            <person name="Hauser L."/>
            <person name="Kyrpides N."/>
            <person name="Ovchinnikova G."/>
            <person name="Kerfeld C.A."/>
            <person name="Cannon G.C."/>
            <person name="Heinhorst S."/>
            <person name="Woyke T."/>
        </authorList>
    </citation>
    <scope>NUCLEOTIDE SEQUENCE [LARGE SCALE GENOMIC DNA]</scope>
    <source>
        <strain evidence="15">K12</strain>
    </source>
</reference>
<evidence type="ECO:0000256" key="11">
    <source>
        <dbReference type="PIRSR" id="PIRSR000018-50"/>
    </source>
</evidence>
<evidence type="ECO:0000256" key="6">
    <source>
        <dbReference type="ARBA" id="ARBA00022729"/>
    </source>
</evidence>
<dbReference type="PIRSF" id="PIRSF000018">
    <property type="entry name" value="Mb_ADH_cyt_c"/>
    <property type="match status" value="1"/>
</dbReference>
<dbReference type="PANTHER" id="PTHR35008">
    <property type="entry name" value="BLL4482 PROTEIN-RELATED"/>
    <property type="match status" value="1"/>
</dbReference>
<dbReference type="GO" id="GO:0005886">
    <property type="term" value="C:plasma membrane"/>
    <property type="evidence" value="ECO:0007669"/>
    <property type="project" value="UniProtKB-SubCell"/>
</dbReference>
<dbReference type="SUPFAM" id="SSF46626">
    <property type="entry name" value="Cytochrome c"/>
    <property type="match status" value="3"/>
</dbReference>
<dbReference type="EMBL" id="CP002021">
    <property type="protein sequence ID" value="ADG29689.1"/>
    <property type="molecule type" value="Genomic_DNA"/>
</dbReference>
<feature type="domain" description="Cytochrome c" evidence="14">
    <location>
        <begin position="182"/>
        <end position="298"/>
    </location>
</feature>